<dbReference type="EMBL" id="CP008874">
    <property type="protein sequence ID" value="AKH97378.1"/>
    <property type="molecule type" value="Genomic_DNA"/>
</dbReference>
<evidence type="ECO:0000256" key="5">
    <source>
        <dbReference type="PROSITE-ProRule" id="PRU00335"/>
    </source>
</evidence>
<dbReference type="Pfam" id="PF13977">
    <property type="entry name" value="TetR_C_6"/>
    <property type="match status" value="1"/>
</dbReference>
<evidence type="ECO:0000313" key="8">
    <source>
        <dbReference type="EMBL" id="ALG81780.1"/>
    </source>
</evidence>
<dbReference type="Pfam" id="PF00440">
    <property type="entry name" value="TetR_N"/>
    <property type="match status" value="1"/>
</dbReference>
<evidence type="ECO:0000256" key="2">
    <source>
        <dbReference type="ARBA" id="ARBA00023015"/>
    </source>
</evidence>
<dbReference type="Gene3D" id="1.10.357.10">
    <property type="entry name" value="Tetracycline Repressor, domain 2"/>
    <property type="match status" value="1"/>
</dbReference>
<keyword evidence="2" id="KW-0805">Transcription regulation</keyword>
<dbReference type="PROSITE" id="PS50977">
    <property type="entry name" value="HTH_TETR_2"/>
    <property type="match status" value="1"/>
</dbReference>
<evidence type="ECO:0000256" key="1">
    <source>
        <dbReference type="ARBA" id="ARBA00022491"/>
    </source>
</evidence>
<protein>
    <submittedName>
        <fullName evidence="7">Transcriptional regulator, TetR family</fullName>
    </submittedName>
</protein>
<dbReference type="Proteomes" id="UP000060390">
    <property type="component" value="Chromosome"/>
</dbReference>
<dbReference type="GeneID" id="26010241"/>
<keyword evidence="3 5" id="KW-0238">DNA-binding</keyword>
<reference evidence="7 10" key="1">
    <citation type="journal article" date="2015" name="ISME J.">
        <title>Elemental sulfur and acetate can support life of a novel strictly anaerobic haloarchaeon.</title>
        <authorList>
            <person name="Sorokin D.Y."/>
            <person name="Kublanov I.V."/>
            <person name="Gavrilov S.N."/>
            <person name="Rojo D."/>
            <person name="Roman P."/>
            <person name="Golyshin P.N."/>
            <person name="Slepak V.Z."/>
            <person name="Smedile F."/>
            <person name="Ferrer M."/>
            <person name="Messina E."/>
            <person name="La Cono V."/>
            <person name="Yakimov M.M."/>
        </authorList>
    </citation>
    <scope>NUCLEOTIDE SEQUENCE [LARGE SCALE GENOMIC DNA]</scope>
    <source>
        <strain evidence="7 10">HSR2</strain>
    </source>
</reference>
<evidence type="ECO:0000313" key="7">
    <source>
        <dbReference type="EMBL" id="AKH97378.1"/>
    </source>
</evidence>
<evidence type="ECO:0000313" key="9">
    <source>
        <dbReference type="Proteomes" id="UP000060390"/>
    </source>
</evidence>
<dbReference type="KEGG" id="hsu:HLASF_0886"/>
<dbReference type="AlphaFoldDB" id="A0A0F7PDG4"/>
<feature type="domain" description="HTH tetR-type" evidence="6">
    <location>
        <begin position="11"/>
        <end position="71"/>
    </location>
</feature>
<dbReference type="InterPro" id="IPR039538">
    <property type="entry name" value="BetI_C"/>
</dbReference>
<dbReference type="InterPro" id="IPR009057">
    <property type="entry name" value="Homeodomain-like_sf"/>
</dbReference>
<dbReference type="PRINTS" id="PR00455">
    <property type="entry name" value="HTHTETR"/>
</dbReference>
<dbReference type="EMBL" id="CP011564">
    <property type="protein sequence ID" value="ALG81780.1"/>
    <property type="molecule type" value="Genomic_DNA"/>
</dbReference>
<dbReference type="GO" id="GO:0000976">
    <property type="term" value="F:transcription cis-regulatory region binding"/>
    <property type="evidence" value="ECO:0007669"/>
    <property type="project" value="TreeGrafter"/>
</dbReference>
<keyword evidence="1" id="KW-0678">Repressor</keyword>
<organism evidence="7 10">
    <name type="scientific">Halanaeroarchaeum sulfurireducens</name>
    <dbReference type="NCBI Taxonomy" id="1604004"/>
    <lineage>
        <taxon>Archaea</taxon>
        <taxon>Methanobacteriati</taxon>
        <taxon>Methanobacteriota</taxon>
        <taxon>Stenosarchaea group</taxon>
        <taxon>Halobacteria</taxon>
        <taxon>Halobacteriales</taxon>
        <taxon>Halobacteriaceae</taxon>
        <taxon>Halanaeroarchaeum</taxon>
    </lineage>
</organism>
<name>A0A0F7PDG4_9EURY</name>
<gene>
    <name evidence="8" type="ORF">HLASA_0883</name>
    <name evidence="7" type="ORF">HLASF_0886</name>
</gene>
<dbReference type="InterPro" id="IPR050109">
    <property type="entry name" value="HTH-type_TetR-like_transc_reg"/>
</dbReference>
<dbReference type="SUPFAM" id="SSF48498">
    <property type="entry name" value="Tetracyclin repressor-like, C-terminal domain"/>
    <property type="match status" value="1"/>
</dbReference>
<accession>A0A0F7PDG4</accession>
<proteinExistence type="predicted"/>
<evidence type="ECO:0000259" key="6">
    <source>
        <dbReference type="PROSITE" id="PS50977"/>
    </source>
</evidence>
<keyword evidence="4" id="KW-0804">Transcription</keyword>
<dbReference type="OrthoDB" id="135877at2157"/>
<dbReference type="KEGG" id="hsf:HLASA_0883"/>
<dbReference type="SUPFAM" id="SSF46689">
    <property type="entry name" value="Homeodomain-like"/>
    <property type="match status" value="1"/>
</dbReference>
<dbReference type="InterPro" id="IPR001647">
    <property type="entry name" value="HTH_TetR"/>
</dbReference>
<dbReference type="GO" id="GO:0003700">
    <property type="term" value="F:DNA-binding transcription factor activity"/>
    <property type="evidence" value="ECO:0007669"/>
    <property type="project" value="TreeGrafter"/>
</dbReference>
<reference evidence="9" key="2">
    <citation type="submission" date="2015-05" db="EMBL/GenBank/DDBJ databases">
        <title>Complete genome sequence of Halanaeroarchaeum sulfurireducens type strain M27-SA2, a sulfate-reducer haloarchaeon from marine anoxic lake Medee.</title>
        <authorList>
            <person name="Messina E."/>
            <person name="Kublanov I.V."/>
            <person name="Toshchakov S."/>
            <person name="Arcadi E."/>
            <person name="La Spada G."/>
            <person name="La Cono V."/>
            <person name="Yakimov M.M."/>
        </authorList>
    </citation>
    <scope>NUCLEOTIDE SEQUENCE [LARGE SCALE GENOMIC DNA]</scope>
    <source>
        <strain evidence="9">M27-SA2</strain>
    </source>
</reference>
<evidence type="ECO:0000256" key="3">
    <source>
        <dbReference type="ARBA" id="ARBA00023125"/>
    </source>
</evidence>
<feature type="DNA-binding region" description="H-T-H motif" evidence="5">
    <location>
        <begin position="34"/>
        <end position="53"/>
    </location>
</feature>
<dbReference type="Proteomes" id="UP000069906">
    <property type="component" value="Chromosome"/>
</dbReference>
<dbReference type="PANTHER" id="PTHR30055:SF234">
    <property type="entry name" value="HTH-TYPE TRANSCRIPTIONAL REGULATOR BETI"/>
    <property type="match status" value="1"/>
</dbReference>
<evidence type="ECO:0000313" key="10">
    <source>
        <dbReference type="Proteomes" id="UP000069906"/>
    </source>
</evidence>
<dbReference type="RefSeq" id="WP_050048147.1">
    <property type="nucleotide sequence ID" value="NZ_CP008874.1"/>
</dbReference>
<sequence>MDDPFPVDPDGDTRLEILKATYAAIDEHGYADLSMQNIADEFSKSKSLLYHHYDGKDDLLLDFLRFLQDRFQTFTDVAAVGDPDDRLNAFLDLFVPRESSSHSSPTDNMARVFVQLRAQAVQNPDYVVVFRESDERIRKRLREILRVGIEDGTFDASIDPDVVATFISFPLSPLPQSE</sequence>
<keyword evidence="10" id="KW-1185">Reference proteome</keyword>
<reference evidence="8 9" key="3">
    <citation type="journal article" date="2016" name="Stand. Genomic Sci.">
        <title>Complete genome sequence of 'Halanaeroarchaeum sulfurireducens' M27-SA2, a sulfur-reducing and acetate-oxidizing haloarchaeon from the deep-sea hypersaline anoxic lake Medee.</title>
        <authorList>
            <person name="Messina E."/>
            <person name="Sorokin D.Y."/>
            <person name="Kublanov I.V."/>
            <person name="Toshchakov S."/>
            <person name="Lopatina A."/>
            <person name="Arcadi E."/>
            <person name="Smedile F."/>
            <person name="La Spada G."/>
            <person name="La Cono V."/>
            <person name="Yakimov M.M."/>
        </authorList>
    </citation>
    <scope>NUCLEOTIDE SEQUENCE [LARGE SCALE GENOMIC DNA]</scope>
    <source>
        <strain evidence="8 9">M27-SA2</strain>
    </source>
</reference>
<dbReference type="PANTHER" id="PTHR30055">
    <property type="entry name" value="HTH-TYPE TRANSCRIPTIONAL REGULATOR RUTR"/>
    <property type="match status" value="1"/>
</dbReference>
<evidence type="ECO:0000256" key="4">
    <source>
        <dbReference type="ARBA" id="ARBA00023163"/>
    </source>
</evidence>
<dbReference type="InterPro" id="IPR036271">
    <property type="entry name" value="Tet_transcr_reg_TetR-rel_C_sf"/>
</dbReference>
<dbReference type="HOGENOM" id="CLU_069356_15_3_2"/>